<evidence type="ECO:0000313" key="3">
    <source>
        <dbReference type="Proteomes" id="UP000624325"/>
    </source>
</evidence>
<sequence length="217" mass="22315">MTDDWTWGDGHDSHDDHSGYDGPGSGDEHHHGFDADDTDPFGDSLGDAFTAGHDAMGGHDVVGWHDPSPDWGGDEGDGPHGDDPFAPVAEHHDWAAGLDDDGSGGTDGFGPVDATDLFSADPDVSAYTDALWPTPEFPAALDLGPVLPEPIDGPPWTDASALGAPGPDGLMPVEVPSPSDLAAYAGLEPASSGWEALLGSEDPATSALARFWSPPNS</sequence>
<dbReference type="Proteomes" id="UP000624325">
    <property type="component" value="Unassembled WGS sequence"/>
</dbReference>
<evidence type="ECO:0000313" key="2">
    <source>
        <dbReference type="EMBL" id="GIF61686.1"/>
    </source>
</evidence>
<evidence type="ECO:0000256" key="1">
    <source>
        <dbReference type="SAM" id="MobiDB-lite"/>
    </source>
</evidence>
<accession>A0ABQ4CFY1</accession>
<keyword evidence="3" id="KW-1185">Reference proteome</keyword>
<dbReference type="RefSeq" id="WP_203708500.1">
    <property type="nucleotide sequence ID" value="NZ_BAAALU010000039.1"/>
</dbReference>
<name>A0ABQ4CFY1_9ACTN</name>
<dbReference type="EMBL" id="BONC01000122">
    <property type="protein sequence ID" value="GIF61686.1"/>
    <property type="molecule type" value="Genomic_DNA"/>
</dbReference>
<feature type="compositionally biased region" description="Basic and acidic residues" evidence="1">
    <location>
        <begin position="77"/>
        <end position="86"/>
    </location>
</feature>
<feature type="compositionally biased region" description="Basic and acidic residues" evidence="1">
    <location>
        <begin position="9"/>
        <end position="19"/>
    </location>
</feature>
<comment type="caution">
    <text evidence="2">The sequence shown here is derived from an EMBL/GenBank/DDBJ whole genome shotgun (WGS) entry which is preliminary data.</text>
</comment>
<gene>
    <name evidence="2" type="ORF">Air01nite_77810</name>
</gene>
<reference evidence="2 3" key="1">
    <citation type="submission" date="2021-01" db="EMBL/GenBank/DDBJ databases">
        <title>Whole genome shotgun sequence of Asanoa iriomotensis NBRC 100142.</title>
        <authorList>
            <person name="Komaki H."/>
            <person name="Tamura T."/>
        </authorList>
    </citation>
    <scope>NUCLEOTIDE SEQUENCE [LARGE SCALE GENOMIC DNA]</scope>
    <source>
        <strain evidence="2 3">NBRC 100142</strain>
    </source>
</reference>
<feature type="region of interest" description="Disordered" evidence="1">
    <location>
        <begin position="1"/>
        <end position="86"/>
    </location>
</feature>
<protein>
    <submittedName>
        <fullName evidence="2">Uncharacterized protein</fullName>
    </submittedName>
</protein>
<organism evidence="2 3">
    <name type="scientific">Asanoa iriomotensis</name>
    <dbReference type="NCBI Taxonomy" id="234613"/>
    <lineage>
        <taxon>Bacteria</taxon>
        <taxon>Bacillati</taxon>
        <taxon>Actinomycetota</taxon>
        <taxon>Actinomycetes</taxon>
        <taxon>Micromonosporales</taxon>
        <taxon>Micromonosporaceae</taxon>
        <taxon>Asanoa</taxon>
    </lineage>
</organism>
<proteinExistence type="predicted"/>